<organism evidence="1 2">
    <name type="scientific">Tritrichomonas foetus</name>
    <dbReference type="NCBI Taxonomy" id="1144522"/>
    <lineage>
        <taxon>Eukaryota</taxon>
        <taxon>Metamonada</taxon>
        <taxon>Parabasalia</taxon>
        <taxon>Tritrichomonadida</taxon>
        <taxon>Tritrichomonadidae</taxon>
        <taxon>Tritrichomonas</taxon>
    </lineage>
</organism>
<dbReference type="EMBL" id="MLAK01001013">
    <property type="protein sequence ID" value="OHS99295.1"/>
    <property type="molecule type" value="Genomic_DNA"/>
</dbReference>
<dbReference type="SUPFAM" id="SSF52058">
    <property type="entry name" value="L domain-like"/>
    <property type="match status" value="1"/>
</dbReference>
<dbReference type="InterPro" id="IPR053139">
    <property type="entry name" value="Surface_bspA-like"/>
</dbReference>
<reference evidence="1" key="1">
    <citation type="submission" date="2016-10" db="EMBL/GenBank/DDBJ databases">
        <authorList>
            <person name="Benchimol M."/>
            <person name="Almeida L.G."/>
            <person name="Vasconcelos A.T."/>
            <person name="Perreira-Neves A."/>
            <person name="Rosa I.A."/>
            <person name="Tasca T."/>
            <person name="Bogo M.R."/>
            <person name="de Souza W."/>
        </authorList>
    </citation>
    <scope>NUCLEOTIDE SEQUENCE [LARGE SCALE GENOMIC DNA]</scope>
    <source>
        <strain evidence="1">K</strain>
    </source>
</reference>
<dbReference type="InterPro" id="IPR026906">
    <property type="entry name" value="LRR_5"/>
</dbReference>
<gene>
    <name evidence="1" type="ORF">TRFO_34297</name>
</gene>
<keyword evidence="2" id="KW-1185">Reference proteome</keyword>
<dbReference type="Pfam" id="PF13306">
    <property type="entry name" value="LRR_5"/>
    <property type="match status" value="1"/>
</dbReference>
<sequence length="161" mass="17858">MQFVEEIHLNSLTSVESGTFRNLVNLKKVYLPKATIIYSEAFSGCISLQEVEIPLVETLNGNKIFYNCTSLSNLVLTKLTTLTSTGGELFYNCVSFDTISLGSTPPKTFNANVFTNRNSDRIMKLELPQPSDYQTYDDNTDIPGDAIGDGKWCGIELNINP</sequence>
<protein>
    <recommendedName>
        <fullName evidence="3">Surface antigen BspA-like</fullName>
    </recommendedName>
</protein>
<dbReference type="InterPro" id="IPR032675">
    <property type="entry name" value="LRR_dom_sf"/>
</dbReference>
<name>A0A1J4JLL5_9EUKA</name>
<dbReference type="GeneID" id="94844300"/>
<dbReference type="AlphaFoldDB" id="A0A1J4JLL5"/>
<evidence type="ECO:0008006" key="3">
    <source>
        <dbReference type="Google" id="ProtNLM"/>
    </source>
</evidence>
<dbReference type="Gene3D" id="3.80.10.10">
    <property type="entry name" value="Ribonuclease Inhibitor"/>
    <property type="match status" value="1"/>
</dbReference>
<dbReference type="Proteomes" id="UP000179807">
    <property type="component" value="Unassembled WGS sequence"/>
</dbReference>
<evidence type="ECO:0000313" key="1">
    <source>
        <dbReference type="EMBL" id="OHS99295.1"/>
    </source>
</evidence>
<evidence type="ECO:0000313" key="2">
    <source>
        <dbReference type="Proteomes" id="UP000179807"/>
    </source>
</evidence>
<dbReference type="PANTHER" id="PTHR45661">
    <property type="entry name" value="SURFACE ANTIGEN"/>
    <property type="match status" value="1"/>
</dbReference>
<accession>A0A1J4JLL5</accession>
<comment type="caution">
    <text evidence="1">The sequence shown here is derived from an EMBL/GenBank/DDBJ whole genome shotgun (WGS) entry which is preliminary data.</text>
</comment>
<dbReference type="PANTHER" id="PTHR45661:SF3">
    <property type="entry name" value="IG-LIKE DOMAIN-CONTAINING PROTEIN"/>
    <property type="match status" value="1"/>
</dbReference>
<proteinExistence type="predicted"/>
<dbReference type="RefSeq" id="XP_068352432.1">
    <property type="nucleotide sequence ID" value="XM_068509596.1"/>
</dbReference>
<dbReference type="VEuPathDB" id="TrichDB:TRFO_34297"/>